<reference evidence="1 2" key="1">
    <citation type="submission" date="2018-03" db="EMBL/GenBank/DDBJ databases">
        <title>Draft Genome Sequences of the Obligatory Marine Myxobacteria Enhygromyxa salina SWB007.</title>
        <authorList>
            <person name="Poehlein A."/>
            <person name="Moghaddam J.A."/>
            <person name="Harms H."/>
            <person name="Alanjari M."/>
            <person name="Koenig G.M."/>
            <person name="Daniel R."/>
            <person name="Schaeberle T.F."/>
        </authorList>
    </citation>
    <scope>NUCLEOTIDE SEQUENCE [LARGE SCALE GENOMIC DNA]</scope>
    <source>
        <strain evidence="1 2">SWB007</strain>
    </source>
</reference>
<accession>A0A2S9YKJ8</accession>
<sequence length="177" mass="18720">MYNGSVLTSEKWSGGDTAGTVSRTLDSSVGQSINVSSTITYNGLVLTSQGGTRGDTAGRGTVSSEEDVWVVQGGWSVHGDGNGAWTMGQFVIAGTTCDMAAPQPYKWLLGEISTLLHEEGHQDQAFWLGGLYLPVAGILYGAAAAHHALDQIDPEPRGFLFPTNTLDSWANYWAGGH</sequence>
<protein>
    <submittedName>
        <fullName evidence="1">Uncharacterized protein</fullName>
    </submittedName>
</protein>
<evidence type="ECO:0000313" key="1">
    <source>
        <dbReference type="EMBL" id="PRQ05604.1"/>
    </source>
</evidence>
<comment type="caution">
    <text evidence="1">The sequence shown here is derived from an EMBL/GenBank/DDBJ whole genome shotgun (WGS) entry which is preliminary data.</text>
</comment>
<proteinExistence type="predicted"/>
<evidence type="ECO:0000313" key="2">
    <source>
        <dbReference type="Proteomes" id="UP000238823"/>
    </source>
</evidence>
<name>A0A2S9YKJ8_9BACT</name>
<dbReference type="Proteomes" id="UP000238823">
    <property type="component" value="Unassembled WGS sequence"/>
</dbReference>
<organism evidence="1 2">
    <name type="scientific">Enhygromyxa salina</name>
    <dbReference type="NCBI Taxonomy" id="215803"/>
    <lineage>
        <taxon>Bacteria</taxon>
        <taxon>Pseudomonadati</taxon>
        <taxon>Myxococcota</taxon>
        <taxon>Polyangia</taxon>
        <taxon>Nannocystales</taxon>
        <taxon>Nannocystaceae</taxon>
        <taxon>Enhygromyxa</taxon>
    </lineage>
</organism>
<dbReference type="AlphaFoldDB" id="A0A2S9YKJ8"/>
<gene>
    <name evidence="1" type="ORF">ENSA7_44940</name>
</gene>
<dbReference type="EMBL" id="PVNL01000092">
    <property type="protein sequence ID" value="PRQ05604.1"/>
    <property type="molecule type" value="Genomic_DNA"/>
</dbReference>